<dbReference type="Gene3D" id="3.30.230.10">
    <property type="match status" value="1"/>
</dbReference>
<dbReference type="PROSITE" id="PS00648">
    <property type="entry name" value="RIBONUCLEASE_P"/>
    <property type="match status" value="1"/>
</dbReference>
<feature type="region of interest" description="Disordered" evidence="9">
    <location>
        <begin position="108"/>
        <end position="132"/>
    </location>
</feature>
<dbReference type="SUPFAM" id="SSF54211">
    <property type="entry name" value="Ribosomal protein S5 domain 2-like"/>
    <property type="match status" value="1"/>
</dbReference>
<evidence type="ECO:0000256" key="4">
    <source>
        <dbReference type="ARBA" id="ARBA00022759"/>
    </source>
</evidence>
<proteinExistence type="inferred from homology"/>
<dbReference type="GO" id="GO:0001682">
    <property type="term" value="P:tRNA 5'-leader removal"/>
    <property type="evidence" value="ECO:0007669"/>
    <property type="project" value="UniProtKB-UniRule"/>
</dbReference>
<keyword evidence="4 7" id="KW-0255">Endonuclease</keyword>
<evidence type="ECO:0000256" key="6">
    <source>
        <dbReference type="ARBA" id="ARBA00022884"/>
    </source>
</evidence>
<dbReference type="InterPro" id="IPR020539">
    <property type="entry name" value="RNase_P_CS"/>
</dbReference>
<dbReference type="KEGG" id="blag:BLTE_29750"/>
<reference evidence="10 11" key="1">
    <citation type="submission" date="2018-08" db="EMBL/GenBank/DDBJ databases">
        <title>Complete genome sequencing of Blastochloris tepida GI.</title>
        <authorList>
            <person name="Tsukatani Y."/>
            <person name="Mori H."/>
        </authorList>
    </citation>
    <scope>NUCLEOTIDE SEQUENCE [LARGE SCALE GENOMIC DNA]</scope>
    <source>
        <strain evidence="10 11">GI</strain>
    </source>
</reference>
<dbReference type="InterPro" id="IPR000100">
    <property type="entry name" value="RNase_P"/>
</dbReference>
<organism evidence="10 11">
    <name type="scientific">Blastochloris tepida</name>
    <dbReference type="NCBI Taxonomy" id="2233851"/>
    <lineage>
        <taxon>Bacteria</taxon>
        <taxon>Pseudomonadati</taxon>
        <taxon>Pseudomonadota</taxon>
        <taxon>Alphaproteobacteria</taxon>
        <taxon>Hyphomicrobiales</taxon>
        <taxon>Blastochloridaceae</taxon>
        <taxon>Blastochloris</taxon>
    </lineage>
</organism>
<comment type="function">
    <text evidence="1 7">RNaseP catalyzes the removal of the 5'-leader sequence from pre-tRNA to produce the mature 5'-terminus. It can also cleave other RNA substrates such as 4.5S RNA. The protein component plays an auxiliary but essential role in vivo by binding to the 5'-leader sequence and broadening the substrate specificity of the ribozyme.</text>
</comment>
<dbReference type="Proteomes" id="UP000266934">
    <property type="component" value="Chromosome"/>
</dbReference>
<keyword evidence="3 7" id="KW-0540">Nuclease</keyword>
<dbReference type="AlphaFoldDB" id="A0A348G407"/>
<protein>
    <recommendedName>
        <fullName evidence="7 8">Ribonuclease P protein component</fullName>
        <shortName evidence="7">RNase P protein</shortName>
        <shortName evidence="7">RNaseP protein</shortName>
        <ecNumber evidence="7 8">3.1.26.5</ecNumber>
    </recommendedName>
    <alternativeName>
        <fullName evidence="7">Protein C5</fullName>
    </alternativeName>
</protein>
<keyword evidence="2 7" id="KW-0819">tRNA processing</keyword>
<keyword evidence="5 7" id="KW-0378">Hydrolase</keyword>
<comment type="catalytic activity">
    <reaction evidence="7">
        <text>Endonucleolytic cleavage of RNA, removing 5'-extranucleotides from tRNA precursor.</text>
        <dbReference type="EC" id="3.1.26.5"/>
    </reaction>
</comment>
<dbReference type="HAMAP" id="MF_00227">
    <property type="entry name" value="RNase_P"/>
    <property type="match status" value="1"/>
</dbReference>
<dbReference type="GO" id="GO:0004526">
    <property type="term" value="F:ribonuclease P activity"/>
    <property type="evidence" value="ECO:0007669"/>
    <property type="project" value="UniProtKB-UniRule"/>
</dbReference>
<dbReference type="Pfam" id="PF00825">
    <property type="entry name" value="Ribonuclease_P"/>
    <property type="match status" value="1"/>
</dbReference>
<dbReference type="GO" id="GO:0030677">
    <property type="term" value="C:ribonuclease P complex"/>
    <property type="evidence" value="ECO:0007669"/>
    <property type="project" value="TreeGrafter"/>
</dbReference>
<dbReference type="InterPro" id="IPR014721">
    <property type="entry name" value="Ribsml_uS5_D2-typ_fold_subgr"/>
</dbReference>
<dbReference type="PANTHER" id="PTHR33992">
    <property type="entry name" value="RIBONUCLEASE P PROTEIN COMPONENT"/>
    <property type="match status" value="1"/>
</dbReference>
<evidence type="ECO:0000256" key="5">
    <source>
        <dbReference type="ARBA" id="ARBA00022801"/>
    </source>
</evidence>
<keyword evidence="11" id="KW-1185">Reference proteome</keyword>
<dbReference type="GO" id="GO:0000049">
    <property type="term" value="F:tRNA binding"/>
    <property type="evidence" value="ECO:0007669"/>
    <property type="project" value="UniProtKB-UniRule"/>
</dbReference>
<keyword evidence="6 7" id="KW-0694">RNA-binding</keyword>
<dbReference type="PANTHER" id="PTHR33992:SF1">
    <property type="entry name" value="RIBONUCLEASE P PROTEIN COMPONENT"/>
    <property type="match status" value="1"/>
</dbReference>
<dbReference type="EC" id="3.1.26.5" evidence="7 8"/>
<evidence type="ECO:0000313" key="11">
    <source>
        <dbReference type="Proteomes" id="UP000266934"/>
    </source>
</evidence>
<evidence type="ECO:0000313" key="10">
    <source>
        <dbReference type="EMBL" id="BBF94290.1"/>
    </source>
</evidence>
<evidence type="ECO:0000256" key="8">
    <source>
        <dbReference type="NCBIfam" id="TIGR00188"/>
    </source>
</evidence>
<dbReference type="NCBIfam" id="TIGR00188">
    <property type="entry name" value="rnpA"/>
    <property type="match status" value="1"/>
</dbReference>
<gene>
    <name evidence="7 10" type="primary">rnpA</name>
    <name evidence="10" type="ORF">BLTE_29750</name>
</gene>
<evidence type="ECO:0000256" key="1">
    <source>
        <dbReference type="ARBA" id="ARBA00002663"/>
    </source>
</evidence>
<evidence type="ECO:0000256" key="2">
    <source>
        <dbReference type="ARBA" id="ARBA00022694"/>
    </source>
</evidence>
<name>A0A348G407_9HYPH</name>
<evidence type="ECO:0000256" key="7">
    <source>
        <dbReference type="HAMAP-Rule" id="MF_00227"/>
    </source>
</evidence>
<accession>A0A348G407</accession>
<dbReference type="GO" id="GO:0042781">
    <property type="term" value="F:3'-tRNA processing endoribonuclease activity"/>
    <property type="evidence" value="ECO:0007669"/>
    <property type="project" value="TreeGrafter"/>
</dbReference>
<dbReference type="EMBL" id="AP018907">
    <property type="protein sequence ID" value="BBF94290.1"/>
    <property type="molecule type" value="Genomic_DNA"/>
</dbReference>
<sequence>MSTAMDRLRKRADFLAAQRGARAHAGAFVLQSRDRGDAAGPRFGLTITKKVGTAVERNRIRRRLRAIVRQEGGGARAGFDYVVVARRDAINAPFAELAREFSRTLSRVHAADRRGRSGRAAPARTGDDRDER</sequence>
<comment type="similarity">
    <text evidence="7">Belongs to the RnpA family.</text>
</comment>
<evidence type="ECO:0000256" key="9">
    <source>
        <dbReference type="SAM" id="MobiDB-lite"/>
    </source>
</evidence>
<comment type="subunit">
    <text evidence="7">Consists of a catalytic RNA component (M1 or rnpB) and a protein subunit.</text>
</comment>
<dbReference type="InterPro" id="IPR020568">
    <property type="entry name" value="Ribosomal_Su5_D2-typ_SF"/>
</dbReference>
<evidence type="ECO:0000256" key="3">
    <source>
        <dbReference type="ARBA" id="ARBA00022722"/>
    </source>
</evidence>